<dbReference type="GO" id="GO:0045121">
    <property type="term" value="C:membrane raft"/>
    <property type="evidence" value="ECO:0007669"/>
    <property type="project" value="UniProtKB-SubCell"/>
</dbReference>
<dbReference type="PRINTS" id="PR00344">
    <property type="entry name" value="BCTRLSENSOR"/>
</dbReference>
<accession>A0AA46SM71</accession>
<keyword evidence="7" id="KW-0808">Transferase</keyword>
<dbReference type="CDD" id="cd00082">
    <property type="entry name" value="HisKA"/>
    <property type="match status" value="1"/>
</dbReference>
<keyword evidence="11" id="KW-0902">Two-component regulatory system</keyword>
<dbReference type="CDD" id="cd16922">
    <property type="entry name" value="HATPase_EvgS-ArcB-TorS-like"/>
    <property type="match status" value="1"/>
</dbReference>
<dbReference type="InterPro" id="IPR005467">
    <property type="entry name" value="His_kinase_dom"/>
</dbReference>
<sequence>MRWNSITVKLGLAFILFFIVVIFPLGFSINKIFYGFFYNEVENQIDNLSTRYSRSITDIEDEQIINMFERLADLTDHEIFIVNKNGMVIANSGLPSIPKGSVINTPFWEPLKGTGTIKMEFKDSVTKKRYLSIGKPIIINEKFQGGIYVLAPTDNIYTSLDRVRNMLLLAGIGAIFLAVGFTFFLTRKLTTPLLEMEKATRDIAHGHLNTKVIVESKDEIGSLARAINYLAVELNHYQTNRREFFANISHELRTPLTYLGGYTKAIQEGLYQSEEEKSQYLSIIEKETNRMTKLVNDLFELSKMEEGKLDFHFEDIDLYEVVQSAILKTELKAKEKRIEILLEGEEGLPAVRLDGLRTEQIVINLLENAIRYTEYGSITVRLWREKQQIKLTIEDTGSGIPKEDLPYLFERFYRVEKSRSRATGGTGLGLSIVKSLVEFQKGKIYVKSVVGKGTTFVLAFPVIDFNEGD</sequence>
<keyword evidence="8" id="KW-0547">Nucleotide-binding</keyword>
<dbReference type="InterPro" id="IPR050736">
    <property type="entry name" value="Sensor_HK_Regulatory"/>
</dbReference>
<dbReference type="InterPro" id="IPR003594">
    <property type="entry name" value="HATPase_dom"/>
</dbReference>
<dbReference type="GO" id="GO:0005886">
    <property type="term" value="C:plasma membrane"/>
    <property type="evidence" value="ECO:0007669"/>
    <property type="project" value="UniProtKB-SubCell"/>
</dbReference>
<evidence type="ECO:0000256" key="4">
    <source>
        <dbReference type="ARBA" id="ARBA00012438"/>
    </source>
</evidence>
<dbReference type="Gene3D" id="1.10.287.130">
    <property type="match status" value="1"/>
</dbReference>
<name>A0AA46SM71_CYTFI</name>
<feature type="transmembrane region" description="Helical" evidence="13">
    <location>
        <begin position="6"/>
        <end position="27"/>
    </location>
</feature>
<dbReference type="Gene3D" id="1.10.8.500">
    <property type="entry name" value="HAMP domain in histidine kinase"/>
    <property type="match status" value="1"/>
</dbReference>
<dbReference type="InterPro" id="IPR036097">
    <property type="entry name" value="HisK_dim/P_sf"/>
</dbReference>
<dbReference type="SUPFAM" id="SSF55874">
    <property type="entry name" value="ATPase domain of HSP90 chaperone/DNA topoisomerase II/histidine kinase"/>
    <property type="match status" value="1"/>
</dbReference>
<evidence type="ECO:0000256" key="7">
    <source>
        <dbReference type="ARBA" id="ARBA00022679"/>
    </source>
</evidence>
<dbReference type="CDD" id="cd06225">
    <property type="entry name" value="HAMP"/>
    <property type="match status" value="1"/>
</dbReference>
<keyword evidence="13" id="KW-1133">Transmembrane helix</keyword>
<dbReference type="SUPFAM" id="SSF158472">
    <property type="entry name" value="HAMP domain-like"/>
    <property type="match status" value="1"/>
</dbReference>
<dbReference type="PANTHER" id="PTHR43711:SF1">
    <property type="entry name" value="HISTIDINE KINASE 1"/>
    <property type="match status" value="1"/>
</dbReference>
<evidence type="ECO:0000256" key="3">
    <source>
        <dbReference type="ARBA" id="ARBA00004651"/>
    </source>
</evidence>
<evidence type="ECO:0000256" key="5">
    <source>
        <dbReference type="ARBA" id="ARBA00022475"/>
    </source>
</evidence>
<proteinExistence type="predicted"/>
<dbReference type="PROSITE" id="PS50885">
    <property type="entry name" value="HAMP"/>
    <property type="match status" value="1"/>
</dbReference>
<dbReference type="EMBL" id="CP107028">
    <property type="protein sequence ID" value="UYG98090.1"/>
    <property type="molecule type" value="Genomic_DNA"/>
</dbReference>
<reference evidence="16" key="1">
    <citation type="submission" date="2022-10" db="EMBL/GenBank/DDBJ databases">
        <title>Mechanism of multi-heavy metal repair in Cytobacillus Firmus M7.</title>
        <authorList>
            <person name="Li X."/>
            <person name="Yu C."/>
        </authorList>
    </citation>
    <scope>NUCLEOTIDE SEQUENCE</scope>
    <source>
        <strain evidence="16">M7</strain>
        <plasmid evidence="16">p1</plasmid>
    </source>
</reference>
<dbReference type="InterPro" id="IPR003661">
    <property type="entry name" value="HisK_dim/P_dom"/>
</dbReference>
<dbReference type="Proteomes" id="UP001163104">
    <property type="component" value="Plasmid p1"/>
</dbReference>
<dbReference type="GO" id="GO:0000155">
    <property type="term" value="F:phosphorelay sensor kinase activity"/>
    <property type="evidence" value="ECO:0007669"/>
    <property type="project" value="InterPro"/>
</dbReference>
<dbReference type="InterPro" id="IPR003660">
    <property type="entry name" value="HAMP_dom"/>
</dbReference>
<keyword evidence="13" id="KW-0812">Transmembrane</keyword>
<dbReference type="SMART" id="SM00304">
    <property type="entry name" value="HAMP"/>
    <property type="match status" value="1"/>
</dbReference>
<dbReference type="InterPro" id="IPR004358">
    <property type="entry name" value="Sig_transdc_His_kin-like_C"/>
</dbReference>
<comment type="catalytic activity">
    <reaction evidence="1">
        <text>ATP + protein L-histidine = ADP + protein N-phospho-L-histidine.</text>
        <dbReference type="EC" id="2.7.13.3"/>
    </reaction>
</comment>
<dbReference type="Pfam" id="PF02518">
    <property type="entry name" value="HATPase_c"/>
    <property type="match status" value="1"/>
</dbReference>
<gene>
    <name evidence="16" type="ORF">OD459_26780</name>
</gene>
<dbReference type="Gene3D" id="3.30.450.20">
    <property type="entry name" value="PAS domain"/>
    <property type="match status" value="1"/>
</dbReference>
<evidence type="ECO:0000259" key="14">
    <source>
        <dbReference type="PROSITE" id="PS50109"/>
    </source>
</evidence>
<evidence type="ECO:0000256" key="6">
    <source>
        <dbReference type="ARBA" id="ARBA00022553"/>
    </source>
</evidence>
<dbReference type="SMART" id="SM00388">
    <property type="entry name" value="HisKA"/>
    <property type="match status" value="1"/>
</dbReference>
<evidence type="ECO:0000256" key="12">
    <source>
        <dbReference type="ARBA" id="ARBA00023136"/>
    </source>
</evidence>
<dbReference type="Gene3D" id="3.30.565.10">
    <property type="entry name" value="Histidine kinase-like ATPase, C-terminal domain"/>
    <property type="match status" value="1"/>
</dbReference>
<protein>
    <recommendedName>
        <fullName evidence="4">histidine kinase</fullName>
        <ecNumber evidence="4">2.7.13.3</ecNumber>
    </recommendedName>
</protein>
<evidence type="ECO:0000256" key="9">
    <source>
        <dbReference type="ARBA" id="ARBA00022777"/>
    </source>
</evidence>
<evidence type="ECO:0000256" key="13">
    <source>
        <dbReference type="SAM" id="Phobius"/>
    </source>
</evidence>
<feature type="domain" description="Histidine kinase" evidence="14">
    <location>
        <begin position="247"/>
        <end position="464"/>
    </location>
</feature>
<keyword evidence="12 13" id="KW-0472">Membrane</keyword>
<comment type="subcellular location">
    <subcellularLocation>
        <location evidence="3">Cell membrane</location>
        <topology evidence="3">Multi-pass membrane protein</topology>
    </subcellularLocation>
    <subcellularLocation>
        <location evidence="2">Membrane raft</location>
        <topology evidence="2">Multi-pass membrane protein</topology>
    </subcellularLocation>
</comment>
<keyword evidence="6" id="KW-0597">Phosphoprotein</keyword>
<evidence type="ECO:0000256" key="1">
    <source>
        <dbReference type="ARBA" id="ARBA00000085"/>
    </source>
</evidence>
<evidence type="ECO:0000313" key="16">
    <source>
        <dbReference type="EMBL" id="UYG98090.1"/>
    </source>
</evidence>
<dbReference type="AlphaFoldDB" id="A0AA46SM71"/>
<evidence type="ECO:0000256" key="8">
    <source>
        <dbReference type="ARBA" id="ARBA00022741"/>
    </source>
</evidence>
<keyword evidence="5" id="KW-1003">Cell membrane</keyword>
<dbReference type="FunFam" id="3.30.565.10:FF:000023">
    <property type="entry name" value="PAS domain-containing sensor histidine kinase"/>
    <property type="match status" value="1"/>
</dbReference>
<evidence type="ECO:0000259" key="15">
    <source>
        <dbReference type="PROSITE" id="PS50885"/>
    </source>
</evidence>
<evidence type="ECO:0000256" key="2">
    <source>
        <dbReference type="ARBA" id="ARBA00004314"/>
    </source>
</evidence>
<dbReference type="FunFam" id="1.10.287.130:FF:000001">
    <property type="entry name" value="Two-component sensor histidine kinase"/>
    <property type="match status" value="1"/>
</dbReference>
<dbReference type="Pfam" id="PF00672">
    <property type="entry name" value="HAMP"/>
    <property type="match status" value="1"/>
</dbReference>
<keyword evidence="16" id="KW-0614">Plasmid</keyword>
<dbReference type="EC" id="2.7.13.3" evidence="4"/>
<evidence type="ECO:0000313" key="17">
    <source>
        <dbReference type="Proteomes" id="UP001163104"/>
    </source>
</evidence>
<feature type="domain" description="HAMP" evidence="15">
    <location>
        <begin position="187"/>
        <end position="239"/>
    </location>
</feature>
<dbReference type="PANTHER" id="PTHR43711">
    <property type="entry name" value="TWO-COMPONENT HISTIDINE KINASE"/>
    <property type="match status" value="1"/>
</dbReference>
<evidence type="ECO:0000256" key="11">
    <source>
        <dbReference type="ARBA" id="ARBA00023012"/>
    </source>
</evidence>
<evidence type="ECO:0000256" key="10">
    <source>
        <dbReference type="ARBA" id="ARBA00022840"/>
    </source>
</evidence>
<keyword evidence="10" id="KW-0067">ATP-binding</keyword>
<dbReference type="InterPro" id="IPR036890">
    <property type="entry name" value="HATPase_C_sf"/>
</dbReference>
<dbReference type="Pfam" id="PF00512">
    <property type="entry name" value="HisKA"/>
    <property type="match status" value="1"/>
</dbReference>
<organism evidence="16 17">
    <name type="scientific">Cytobacillus firmus</name>
    <name type="common">Bacillus firmus</name>
    <dbReference type="NCBI Taxonomy" id="1399"/>
    <lineage>
        <taxon>Bacteria</taxon>
        <taxon>Bacillati</taxon>
        <taxon>Bacillota</taxon>
        <taxon>Bacilli</taxon>
        <taxon>Bacillales</taxon>
        <taxon>Bacillaceae</taxon>
        <taxon>Cytobacillus</taxon>
    </lineage>
</organism>
<dbReference type="PROSITE" id="PS50109">
    <property type="entry name" value="HIS_KIN"/>
    <property type="match status" value="1"/>
</dbReference>
<dbReference type="SMART" id="SM00387">
    <property type="entry name" value="HATPase_c"/>
    <property type="match status" value="1"/>
</dbReference>
<dbReference type="GO" id="GO:0005524">
    <property type="term" value="F:ATP binding"/>
    <property type="evidence" value="ECO:0007669"/>
    <property type="project" value="UniProtKB-KW"/>
</dbReference>
<dbReference type="RefSeq" id="WP_263600183.1">
    <property type="nucleotide sequence ID" value="NZ_CP107028.1"/>
</dbReference>
<keyword evidence="9 16" id="KW-0418">Kinase</keyword>
<dbReference type="SUPFAM" id="SSF47384">
    <property type="entry name" value="Homodimeric domain of signal transducing histidine kinase"/>
    <property type="match status" value="1"/>
</dbReference>
<feature type="transmembrane region" description="Helical" evidence="13">
    <location>
        <begin position="166"/>
        <end position="185"/>
    </location>
</feature>
<geneLocation type="plasmid" evidence="16 17">
    <name>p1</name>
</geneLocation>